<evidence type="ECO:0000256" key="1">
    <source>
        <dbReference type="SAM" id="MobiDB-lite"/>
    </source>
</evidence>
<gene>
    <name evidence="3" type="ORF">LzC2_05360</name>
</gene>
<name>A0ABX1V8P0_9PLAN</name>
<organism evidence="3 4">
    <name type="scientific">Alienimonas chondri</name>
    <dbReference type="NCBI Taxonomy" id="2681879"/>
    <lineage>
        <taxon>Bacteria</taxon>
        <taxon>Pseudomonadati</taxon>
        <taxon>Planctomycetota</taxon>
        <taxon>Planctomycetia</taxon>
        <taxon>Planctomycetales</taxon>
        <taxon>Planctomycetaceae</taxon>
        <taxon>Alienimonas</taxon>
    </lineage>
</organism>
<dbReference type="InterPro" id="IPR046235">
    <property type="entry name" value="DUF6268"/>
</dbReference>
<dbReference type="Proteomes" id="UP000609651">
    <property type="component" value="Unassembled WGS sequence"/>
</dbReference>
<keyword evidence="4" id="KW-1185">Reference proteome</keyword>
<dbReference type="RefSeq" id="WP_171183464.1">
    <property type="nucleotide sequence ID" value="NZ_WTPX01000009.1"/>
</dbReference>
<evidence type="ECO:0000313" key="4">
    <source>
        <dbReference type="Proteomes" id="UP000609651"/>
    </source>
</evidence>
<evidence type="ECO:0000313" key="3">
    <source>
        <dbReference type="EMBL" id="NNJ24479.1"/>
    </source>
</evidence>
<dbReference type="Pfam" id="PF19783">
    <property type="entry name" value="DUF6268"/>
    <property type="match status" value="1"/>
</dbReference>
<evidence type="ECO:0000259" key="2">
    <source>
        <dbReference type="Pfam" id="PF19783"/>
    </source>
</evidence>
<feature type="domain" description="DUF6268" evidence="2">
    <location>
        <begin position="152"/>
        <end position="222"/>
    </location>
</feature>
<feature type="region of interest" description="Disordered" evidence="1">
    <location>
        <begin position="51"/>
        <end position="79"/>
    </location>
</feature>
<proteinExistence type="predicted"/>
<protein>
    <recommendedName>
        <fullName evidence="2">DUF6268 domain-containing protein</fullName>
    </recommendedName>
</protein>
<dbReference type="EMBL" id="WTPX01000009">
    <property type="protein sequence ID" value="NNJ24479.1"/>
    <property type="molecule type" value="Genomic_DNA"/>
</dbReference>
<sequence length="350" mass="37811">MPHQSLVAVLILAATCAGGESCDATELTTEELRARSPLAAALNARVHPPAEIPTTLMHPSAGPIGGPIGRPSPPPPPVDAGKPPWLQMLTPRSMNGQRTEVTGGDLSTSELDLQSTHGLRGVPPFVTVTPGLNLLLVDGPSTSAFPAPGPDLPSRLWGLSAQFTATMPLSEQWIAQVGLSPGIYTDFDHVSSDSFRMPGRLLGIYKYSARTQFTVGAVYLDREDLSWLPAFGVIHKPTDRTTFEFILPRPKVIQRFWGTSWDDGGFGYIAGELGGGSWAIERHERPGVPTDDVATLSDLRLLAGFEWKRNGGMGLLAETGWVFNRDVEYESGVGDADFDDAWLFRVGLRR</sequence>
<comment type="caution">
    <text evidence="3">The sequence shown here is derived from an EMBL/GenBank/DDBJ whole genome shotgun (WGS) entry which is preliminary data.</text>
</comment>
<reference evidence="3 4" key="1">
    <citation type="journal article" date="2020" name="Syst. Appl. Microbiol.">
        <title>Alienimonas chondri sp. nov., a novel planctomycete isolated from the biofilm of the red alga Chondrus crispus.</title>
        <authorList>
            <person name="Vitorino I."/>
            <person name="Albuquerque L."/>
            <person name="Wiegand S."/>
            <person name="Kallscheuer N."/>
            <person name="da Costa M.S."/>
            <person name="Lobo-da-Cunha A."/>
            <person name="Jogler C."/>
            <person name="Lage O.M."/>
        </authorList>
    </citation>
    <scope>NUCLEOTIDE SEQUENCE [LARGE SCALE GENOMIC DNA]</scope>
    <source>
        <strain evidence="3 4">LzC2</strain>
    </source>
</reference>
<accession>A0ABX1V8P0</accession>